<accession>A0AAF0H3Y7</accession>
<sequence>MSKPTTATRPTHHVFVVDGEGKDAFWTRIGAAWQHADGQGFSMTLNAIPLDGRVVVRSVKATDERIGKGRS</sequence>
<dbReference type="EMBL" id="CP124733">
    <property type="protein sequence ID" value="WHA39739.1"/>
    <property type="molecule type" value="Genomic_DNA"/>
</dbReference>
<proteinExistence type="predicted"/>
<evidence type="ECO:0000313" key="1">
    <source>
        <dbReference type="EMBL" id="WHA39739.1"/>
    </source>
</evidence>
<reference evidence="1" key="1">
    <citation type="submission" date="2023-05" db="EMBL/GenBank/DDBJ databases">
        <title>Complete genome sequence of Agrobacterium larrymoorei CFBP5477.</title>
        <authorList>
            <person name="Yen H.-C."/>
            <person name="Chou L."/>
            <person name="Lin Y.-C."/>
            <person name="Lai E.-M."/>
            <person name="Kuo C.-H."/>
        </authorList>
    </citation>
    <scope>NUCLEOTIDE SEQUENCE</scope>
    <source>
        <strain evidence="1">CFBP5477</strain>
    </source>
</reference>
<dbReference type="AlphaFoldDB" id="A0AAF0H3Y7"/>
<name>A0AAF0H3Y7_9HYPH</name>
<gene>
    <name evidence="1" type="ORF">CFBP5477_007695</name>
</gene>
<evidence type="ECO:0000313" key="2">
    <source>
        <dbReference type="Proteomes" id="UP000298664"/>
    </source>
</evidence>
<organism evidence="1 2">
    <name type="scientific">Agrobacterium larrymoorei</name>
    <dbReference type="NCBI Taxonomy" id="160699"/>
    <lineage>
        <taxon>Bacteria</taxon>
        <taxon>Pseudomonadati</taxon>
        <taxon>Pseudomonadota</taxon>
        <taxon>Alphaproteobacteria</taxon>
        <taxon>Hyphomicrobiales</taxon>
        <taxon>Rhizobiaceae</taxon>
        <taxon>Rhizobium/Agrobacterium group</taxon>
        <taxon>Agrobacterium</taxon>
    </lineage>
</organism>
<dbReference type="RefSeq" id="WP_137394306.1">
    <property type="nucleotide sequence ID" value="NZ_CP124733.1"/>
</dbReference>
<protein>
    <submittedName>
        <fullName evidence="1">Uncharacterized protein</fullName>
    </submittedName>
</protein>
<dbReference type="Proteomes" id="UP000298664">
    <property type="component" value="Chromosome Circular"/>
</dbReference>